<sequence length="89" mass="9740">MTTFGQLEDTDIDIAIDESDADERRGMELATRLRLVAAQDPDLAQELVDSLIVALDKAMDGNFREFLDGEARTAADRVLAQGNSPSRNS</sequence>
<dbReference type="RefSeq" id="WP_253243449.1">
    <property type="nucleotide sequence ID" value="NZ_JAMYJR010000058.1"/>
</dbReference>
<evidence type="ECO:0000313" key="2">
    <source>
        <dbReference type="Proteomes" id="UP001523369"/>
    </source>
</evidence>
<evidence type="ECO:0000313" key="1">
    <source>
        <dbReference type="EMBL" id="MCO8277436.1"/>
    </source>
</evidence>
<keyword evidence="2" id="KW-1185">Reference proteome</keyword>
<dbReference type="EMBL" id="JAMYJR010000058">
    <property type="protein sequence ID" value="MCO8277436.1"/>
    <property type="molecule type" value="Genomic_DNA"/>
</dbReference>
<comment type="caution">
    <text evidence="1">The sequence shown here is derived from an EMBL/GenBank/DDBJ whole genome shotgun (WGS) entry which is preliminary data.</text>
</comment>
<organism evidence="1 2">
    <name type="scientific">Paractinoplanes aksuensis</name>
    <dbReference type="NCBI Taxonomy" id="2939490"/>
    <lineage>
        <taxon>Bacteria</taxon>
        <taxon>Bacillati</taxon>
        <taxon>Actinomycetota</taxon>
        <taxon>Actinomycetes</taxon>
        <taxon>Micromonosporales</taxon>
        <taxon>Micromonosporaceae</taxon>
        <taxon>Paractinoplanes</taxon>
    </lineage>
</organism>
<protein>
    <submittedName>
        <fullName evidence="1">Uncharacterized protein</fullName>
    </submittedName>
</protein>
<gene>
    <name evidence="1" type="ORF">M1L60_43345</name>
</gene>
<accession>A0ABT1E6J3</accession>
<reference evidence="1 2" key="1">
    <citation type="submission" date="2022-06" db="EMBL/GenBank/DDBJ databases">
        <title>New Species of the Genus Actinoplanes, ActinopZanes ferrugineus.</title>
        <authorList>
            <person name="Ding P."/>
        </authorList>
    </citation>
    <scope>NUCLEOTIDE SEQUENCE [LARGE SCALE GENOMIC DNA]</scope>
    <source>
        <strain evidence="1 2">TRM88003</strain>
    </source>
</reference>
<proteinExistence type="predicted"/>
<name>A0ABT1E6J3_9ACTN</name>
<dbReference type="Proteomes" id="UP001523369">
    <property type="component" value="Unassembled WGS sequence"/>
</dbReference>